<dbReference type="Proteomes" id="UP001595751">
    <property type="component" value="Unassembled WGS sequence"/>
</dbReference>
<proteinExistence type="predicted"/>
<feature type="compositionally biased region" description="Basic and acidic residues" evidence="1">
    <location>
        <begin position="261"/>
        <end position="273"/>
    </location>
</feature>
<dbReference type="Pfam" id="PF09754">
    <property type="entry name" value="PAC2"/>
    <property type="match status" value="1"/>
</dbReference>
<protein>
    <submittedName>
        <fullName evidence="2">PAC2 family protein</fullName>
    </submittedName>
</protein>
<dbReference type="Gene3D" id="3.40.50.10900">
    <property type="entry name" value="PAC-like subunit"/>
    <property type="match status" value="1"/>
</dbReference>
<name>A0ABV7ZQA8_9CORY</name>
<feature type="compositionally biased region" description="Acidic residues" evidence="1">
    <location>
        <begin position="318"/>
        <end position="332"/>
    </location>
</feature>
<sequence>MDEDHEMYEMQFPAPDVGPKNGGLTMVVALQGYADAGLAVAGSAGHLIDALDHRPLVNFNNDELVDYRSRRPAVTMVGDAVAESAQLDLSLQVVRDNSGKPFLLLSGPEPDLRWDAFSEAVADLAERFGVQRTVSLYSAPMTVPHTRPLGIIAHGNDRDLLSGHRTWGQRVTVPGAASLRIELELNRRGRKTCGFTAQVPHYVAASDYPLAALRLLEAVADAGDLDFPLGALEREAEKVAEILSEQATDSEEVAGIVRMLEHQHDEEERRRSTLESNPLVRADGTMPSADELGAEFERFLATQIDASSRDDEPARDPGDDDGAAGSEPDEEPGNARGDAGDDAEAAGPDADDRETGDGNRESGDDDDAGHDEPGEDDGGDGRGGRRPRRPWFRF</sequence>
<feature type="compositionally biased region" description="Basic and acidic residues" evidence="1">
    <location>
        <begin position="353"/>
        <end position="362"/>
    </location>
</feature>
<dbReference type="InterPro" id="IPR019151">
    <property type="entry name" value="Proteasome_assmbl_chaperone_2"/>
</dbReference>
<evidence type="ECO:0000313" key="2">
    <source>
        <dbReference type="EMBL" id="MFC3850703.1"/>
    </source>
</evidence>
<dbReference type="Gene3D" id="1.10.287.100">
    <property type="match status" value="1"/>
</dbReference>
<dbReference type="InterPro" id="IPR038389">
    <property type="entry name" value="PSMG2_sf"/>
</dbReference>
<feature type="compositionally biased region" description="Acidic residues" evidence="1">
    <location>
        <begin position="363"/>
        <end position="378"/>
    </location>
</feature>
<dbReference type="SUPFAM" id="SSF159659">
    <property type="entry name" value="Cgl1923-like"/>
    <property type="match status" value="1"/>
</dbReference>
<feature type="compositionally biased region" description="Basic residues" evidence="1">
    <location>
        <begin position="384"/>
        <end position="394"/>
    </location>
</feature>
<evidence type="ECO:0000256" key="1">
    <source>
        <dbReference type="SAM" id="MobiDB-lite"/>
    </source>
</evidence>
<comment type="caution">
    <text evidence="2">The sequence shown here is derived from an EMBL/GenBank/DDBJ whole genome shotgun (WGS) entry which is preliminary data.</text>
</comment>
<dbReference type="RefSeq" id="WP_290292913.1">
    <property type="nucleotide sequence ID" value="NZ_CP047211.1"/>
</dbReference>
<reference evidence="3" key="1">
    <citation type="journal article" date="2019" name="Int. J. Syst. Evol. Microbiol.">
        <title>The Global Catalogue of Microorganisms (GCM) 10K type strain sequencing project: providing services to taxonomists for standard genome sequencing and annotation.</title>
        <authorList>
            <consortium name="The Broad Institute Genomics Platform"/>
            <consortium name="The Broad Institute Genome Sequencing Center for Infectious Disease"/>
            <person name="Wu L."/>
            <person name="Ma J."/>
        </authorList>
    </citation>
    <scope>NUCLEOTIDE SEQUENCE [LARGE SCALE GENOMIC DNA]</scope>
    <source>
        <strain evidence="3">CCUG 53252</strain>
    </source>
</reference>
<dbReference type="EMBL" id="JBHRZN010000004">
    <property type="protein sequence ID" value="MFC3850703.1"/>
    <property type="molecule type" value="Genomic_DNA"/>
</dbReference>
<gene>
    <name evidence="2" type="ORF">ACFORJ_11080</name>
</gene>
<feature type="region of interest" description="Disordered" evidence="1">
    <location>
        <begin position="304"/>
        <end position="394"/>
    </location>
</feature>
<feature type="compositionally biased region" description="Basic and acidic residues" evidence="1">
    <location>
        <begin position="307"/>
        <end position="317"/>
    </location>
</feature>
<organism evidence="2 3">
    <name type="scientific">Corynebacterium hansenii</name>
    <dbReference type="NCBI Taxonomy" id="394964"/>
    <lineage>
        <taxon>Bacteria</taxon>
        <taxon>Bacillati</taxon>
        <taxon>Actinomycetota</taxon>
        <taxon>Actinomycetes</taxon>
        <taxon>Mycobacteriales</taxon>
        <taxon>Corynebacteriaceae</taxon>
        <taxon>Corynebacterium</taxon>
    </lineage>
</organism>
<feature type="region of interest" description="Disordered" evidence="1">
    <location>
        <begin position="261"/>
        <end position="286"/>
    </location>
</feature>
<keyword evidence="3" id="KW-1185">Reference proteome</keyword>
<feature type="compositionally biased region" description="Acidic residues" evidence="1">
    <location>
        <begin position="340"/>
        <end position="352"/>
    </location>
</feature>
<accession>A0ABV7ZQA8</accession>
<evidence type="ECO:0000313" key="3">
    <source>
        <dbReference type="Proteomes" id="UP001595751"/>
    </source>
</evidence>